<dbReference type="Proteomes" id="UP000015105">
    <property type="component" value="Chromosome 4D"/>
</dbReference>
<keyword evidence="2" id="KW-1185">Reference proteome</keyword>
<reference evidence="2" key="2">
    <citation type="journal article" date="2017" name="Nat. Plants">
        <title>The Aegilops tauschii genome reveals multiple impacts of transposons.</title>
        <authorList>
            <person name="Zhao G."/>
            <person name="Zou C."/>
            <person name="Li K."/>
            <person name="Wang K."/>
            <person name="Li T."/>
            <person name="Gao L."/>
            <person name="Zhang X."/>
            <person name="Wang H."/>
            <person name="Yang Z."/>
            <person name="Liu X."/>
            <person name="Jiang W."/>
            <person name="Mao L."/>
            <person name="Kong X."/>
            <person name="Jiao Y."/>
            <person name="Jia J."/>
        </authorList>
    </citation>
    <scope>NUCLEOTIDE SEQUENCE [LARGE SCALE GENOMIC DNA]</scope>
    <source>
        <strain evidence="2">cv. AL8/78</strain>
    </source>
</reference>
<accession>A0A453H8G3</accession>
<name>A0A453H8G3_AEGTS</name>
<reference evidence="1" key="3">
    <citation type="journal article" date="2017" name="Nature">
        <title>Genome sequence of the progenitor of the wheat D genome Aegilops tauschii.</title>
        <authorList>
            <person name="Luo M.C."/>
            <person name="Gu Y.Q."/>
            <person name="Puiu D."/>
            <person name="Wang H."/>
            <person name="Twardziok S.O."/>
            <person name="Deal K.R."/>
            <person name="Huo N."/>
            <person name="Zhu T."/>
            <person name="Wang L."/>
            <person name="Wang Y."/>
            <person name="McGuire P.E."/>
            <person name="Liu S."/>
            <person name="Long H."/>
            <person name="Ramasamy R.K."/>
            <person name="Rodriguez J.C."/>
            <person name="Van S.L."/>
            <person name="Yuan L."/>
            <person name="Wang Z."/>
            <person name="Xia Z."/>
            <person name="Xiao L."/>
            <person name="Anderson O.D."/>
            <person name="Ouyang S."/>
            <person name="Liang Y."/>
            <person name="Zimin A.V."/>
            <person name="Pertea G."/>
            <person name="Qi P."/>
            <person name="Bennetzen J.L."/>
            <person name="Dai X."/>
            <person name="Dawson M.W."/>
            <person name="Muller H.G."/>
            <person name="Kugler K."/>
            <person name="Rivarola-Duarte L."/>
            <person name="Spannagl M."/>
            <person name="Mayer K.F.X."/>
            <person name="Lu F.H."/>
            <person name="Bevan M.W."/>
            <person name="Leroy P."/>
            <person name="Li P."/>
            <person name="You F.M."/>
            <person name="Sun Q."/>
            <person name="Liu Z."/>
            <person name="Lyons E."/>
            <person name="Wicker T."/>
            <person name="Salzberg S.L."/>
            <person name="Devos K.M."/>
            <person name="Dvorak J."/>
        </authorList>
    </citation>
    <scope>NUCLEOTIDE SEQUENCE [LARGE SCALE GENOMIC DNA]</scope>
    <source>
        <strain evidence="1">cv. AL8/78</strain>
    </source>
</reference>
<dbReference type="Gramene" id="AET4Gv20105900.11">
    <property type="protein sequence ID" value="AET4Gv20105900.11"/>
    <property type="gene ID" value="AET4Gv20105900"/>
</dbReference>
<dbReference type="AlphaFoldDB" id="A0A453H8G3"/>
<sequence length="59" mass="6743">MKYCTHILHSKHLFEAKKKLIFLSCYCSLGSSRPGHRIGFSCSYMLISYSIIMSVKLSP</sequence>
<protein>
    <submittedName>
        <fullName evidence="1">Uncharacterized protein</fullName>
    </submittedName>
</protein>
<evidence type="ECO:0000313" key="2">
    <source>
        <dbReference type="Proteomes" id="UP000015105"/>
    </source>
</evidence>
<proteinExistence type="predicted"/>
<reference evidence="1" key="4">
    <citation type="submission" date="2019-03" db="UniProtKB">
        <authorList>
            <consortium name="EnsemblPlants"/>
        </authorList>
    </citation>
    <scope>IDENTIFICATION</scope>
</reference>
<dbReference type="EnsemblPlants" id="AET4Gv20105900.11">
    <property type="protein sequence ID" value="AET4Gv20105900.11"/>
    <property type="gene ID" value="AET4Gv20105900"/>
</dbReference>
<organism evidence="1 2">
    <name type="scientific">Aegilops tauschii subsp. strangulata</name>
    <name type="common">Goatgrass</name>
    <dbReference type="NCBI Taxonomy" id="200361"/>
    <lineage>
        <taxon>Eukaryota</taxon>
        <taxon>Viridiplantae</taxon>
        <taxon>Streptophyta</taxon>
        <taxon>Embryophyta</taxon>
        <taxon>Tracheophyta</taxon>
        <taxon>Spermatophyta</taxon>
        <taxon>Magnoliopsida</taxon>
        <taxon>Liliopsida</taxon>
        <taxon>Poales</taxon>
        <taxon>Poaceae</taxon>
        <taxon>BOP clade</taxon>
        <taxon>Pooideae</taxon>
        <taxon>Triticodae</taxon>
        <taxon>Triticeae</taxon>
        <taxon>Triticinae</taxon>
        <taxon>Aegilops</taxon>
    </lineage>
</organism>
<reference evidence="2" key="1">
    <citation type="journal article" date="2014" name="Science">
        <title>Ancient hybridizations among the ancestral genomes of bread wheat.</title>
        <authorList>
            <consortium name="International Wheat Genome Sequencing Consortium,"/>
            <person name="Marcussen T."/>
            <person name="Sandve S.R."/>
            <person name="Heier L."/>
            <person name="Spannagl M."/>
            <person name="Pfeifer M."/>
            <person name="Jakobsen K.S."/>
            <person name="Wulff B.B."/>
            <person name="Steuernagel B."/>
            <person name="Mayer K.F."/>
            <person name="Olsen O.A."/>
        </authorList>
    </citation>
    <scope>NUCLEOTIDE SEQUENCE [LARGE SCALE GENOMIC DNA]</scope>
    <source>
        <strain evidence="2">cv. AL8/78</strain>
    </source>
</reference>
<reference evidence="1" key="5">
    <citation type="journal article" date="2021" name="G3 (Bethesda)">
        <title>Aegilops tauschii genome assembly Aet v5.0 features greater sequence contiguity and improved annotation.</title>
        <authorList>
            <person name="Wang L."/>
            <person name="Zhu T."/>
            <person name="Rodriguez J.C."/>
            <person name="Deal K.R."/>
            <person name="Dubcovsky J."/>
            <person name="McGuire P.E."/>
            <person name="Lux T."/>
            <person name="Spannagl M."/>
            <person name="Mayer K.F.X."/>
            <person name="Baldrich P."/>
            <person name="Meyers B.C."/>
            <person name="Huo N."/>
            <person name="Gu Y.Q."/>
            <person name="Zhou H."/>
            <person name="Devos K.M."/>
            <person name="Bennetzen J.L."/>
            <person name="Unver T."/>
            <person name="Budak H."/>
            <person name="Gulick P.J."/>
            <person name="Galiba G."/>
            <person name="Kalapos B."/>
            <person name="Nelson D.R."/>
            <person name="Li P."/>
            <person name="You F.M."/>
            <person name="Luo M.C."/>
            <person name="Dvorak J."/>
        </authorList>
    </citation>
    <scope>NUCLEOTIDE SEQUENCE [LARGE SCALE GENOMIC DNA]</scope>
    <source>
        <strain evidence="1">cv. AL8/78</strain>
    </source>
</reference>
<evidence type="ECO:0000313" key="1">
    <source>
        <dbReference type="EnsemblPlants" id="AET4Gv20105900.11"/>
    </source>
</evidence>